<keyword evidence="5" id="KW-1185">Reference proteome</keyword>
<accession>A0A930V1C1</accession>
<evidence type="ECO:0000256" key="1">
    <source>
        <dbReference type="ARBA" id="ARBA00022676"/>
    </source>
</evidence>
<feature type="domain" description="Glycosyltransferase subfamily 4-like N-terminal" evidence="3">
    <location>
        <begin position="5"/>
        <end position="174"/>
    </location>
</feature>
<proteinExistence type="predicted"/>
<dbReference type="Gene3D" id="3.40.50.2000">
    <property type="entry name" value="Glycogen Phosphorylase B"/>
    <property type="match status" value="2"/>
</dbReference>
<dbReference type="GO" id="GO:0016757">
    <property type="term" value="F:glycosyltransferase activity"/>
    <property type="evidence" value="ECO:0007669"/>
    <property type="project" value="UniProtKB-KW"/>
</dbReference>
<dbReference type="EMBL" id="JADIVZ010000008">
    <property type="protein sequence ID" value="MBF4162880.1"/>
    <property type="molecule type" value="Genomic_DNA"/>
</dbReference>
<dbReference type="PANTHER" id="PTHR12526">
    <property type="entry name" value="GLYCOSYLTRANSFERASE"/>
    <property type="match status" value="1"/>
</dbReference>
<dbReference type="PANTHER" id="PTHR12526:SF634">
    <property type="entry name" value="BLL3361 PROTEIN"/>
    <property type="match status" value="1"/>
</dbReference>
<evidence type="ECO:0000313" key="5">
    <source>
        <dbReference type="Proteomes" id="UP000656804"/>
    </source>
</evidence>
<keyword evidence="1" id="KW-0328">Glycosyltransferase</keyword>
<dbReference type="InterPro" id="IPR028098">
    <property type="entry name" value="Glyco_trans_4-like_N"/>
</dbReference>
<dbReference type="Pfam" id="PF13579">
    <property type="entry name" value="Glyco_trans_4_4"/>
    <property type="match status" value="1"/>
</dbReference>
<reference evidence="4" key="1">
    <citation type="submission" date="2020-11" db="EMBL/GenBank/DDBJ databases">
        <title>Nocardioides sp. CBS4Y-1, whole genome shotgun sequence.</title>
        <authorList>
            <person name="Tuo L."/>
        </authorList>
    </citation>
    <scope>NUCLEOTIDE SEQUENCE</scope>
    <source>
        <strain evidence="4">CBS4Y-1</strain>
    </source>
</reference>
<comment type="caution">
    <text evidence="4">The sequence shown here is derived from an EMBL/GenBank/DDBJ whole genome shotgun (WGS) entry which is preliminary data.</text>
</comment>
<gene>
    <name evidence="4" type="ORF">ISG29_14390</name>
</gene>
<sequence length="364" mass="40562">MTFFSGISLYTCRLANALADENDVSVILMRRLLPRRLYPGGSRVGEQLTTATYRDEVPVFDGVDWFVLPSLVRALRFLKQQRPEVLVLQWWTGAVLHSFLVLALAARLRRIPVVLEMHEVQDTGEAAIGWVRRYTEALIRPLLAMTAAFVVHSRVDAEVVAESGWSGRKPVRVIKHGPYDHLAPAVDAPPREPGDDFTYLYFGTIRPYKGVEHLVDAFDSLDSADARLLVVGETWEGHALPAERIAAARHGDRIEFVNRYVHDDEAAGFFARADAVVLPYLRSSASGPLHIAMSHGLPVVLSDVGGLTEAAEGYEGIRFVTPGDVPGIAEALREVRSWPVRRYPDPCSWEATTRHFGELFDELL</sequence>
<evidence type="ECO:0000256" key="2">
    <source>
        <dbReference type="ARBA" id="ARBA00022679"/>
    </source>
</evidence>
<organism evidence="4 5">
    <name type="scientific">Nocardioides acrostichi</name>
    <dbReference type="NCBI Taxonomy" id="2784339"/>
    <lineage>
        <taxon>Bacteria</taxon>
        <taxon>Bacillati</taxon>
        <taxon>Actinomycetota</taxon>
        <taxon>Actinomycetes</taxon>
        <taxon>Propionibacteriales</taxon>
        <taxon>Nocardioidaceae</taxon>
        <taxon>Nocardioides</taxon>
    </lineage>
</organism>
<dbReference type="SUPFAM" id="SSF53756">
    <property type="entry name" value="UDP-Glycosyltransferase/glycogen phosphorylase"/>
    <property type="match status" value="1"/>
</dbReference>
<dbReference type="Pfam" id="PF13692">
    <property type="entry name" value="Glyco_trans_1_4"/>
    <property type="match status" value="1"/>
</dbReference>
<keyword evidence="2" id="KW-0808">Transferase</keyword>
<evidence type="ECO:0000313" key="4">
    <source>
        <dbReference type="EMBL" id="MBF4162880.1"/>
    </source>
</evidence>
<dbReference type="AlphaFoldDB" id="A0A930V1C1"/>
<name>A0A930V1C1_9ACTN</name>
<dbReference type="Proteomes" id="UP000656804">
    <property type="component" value="Unassembled WGS sequence"/>
</dbReference>
<protein>
    <submittedName>
        <fullName evidence="4">Glycosyltransferase</fullName>
    </submittedName>
</protein>
<evidence type="ECO:0000259" key="3">
    <source>
        <dbReference type="Pfam" id="PF13579"/>
    </source>
</evidence>